<proteinExistence type="predicted"/>
<name>A0A8T0HA75_CERPU</name>
<comment type="caution">
    <text evidence="2">The sequence shown here is derived from an EMBL/GenBank/DDBJ whole genome shotgun (WGS) entry which is preliminary data.</text>
</comment>
<gene>
    <name evidence="2" type="ORF">KC19_7G157900</name>
</gene>
<keyword evidence="3" id="KW-1185">Reference proteome</keyword>
<feature type="compositionally biased region" description="Pro residues" evidence="1">
    <location>
        <begin position="317"/>
        <end position="326"/>
    </location>
</feature>
<feature type="compositionally biased region" description="Basic and acidic residues" evidence="1">
    <location>
        <begin position="33"/>
        <end position="42"/>
    </location>
</feature>
<evidence type="ECO:0000313" key="2">
    <source>
        <dbReference type="EMBL" id="KAG0567755.1"/>
    </source>
</evidence>
<dbReference type="Proteomes" id="UP000822688">
    <property type="component" value="Chromosome 7"/>
</dbReference>
<organism evidence="2 3">
    <name type="scientific">Ceratodon purpureus</name>
    <name type="common">Fire moss</name>
    <name type="synonym">Dicranum purpureum</name>
    <dbReference type="NCBI Taxonomy" id="3225"/>
    <lineage>
        <taxon>Eukaryota</taxon>
        <taxon>Viridiplantae</taxon>
        <taxon>Streptophyta</taxon>
        <taxon>Embryophyta</taxon>
        <taxon>Bryophyta</taxon>
        <taxon>Bryophytina</taxon>
        <taxon>Bryopsida</taxon>
        <taxon>Dicranidae</taxon>
        <taxon>Pseudoditrichales</taxon>
        <taxon>Ditrichaceae</taxon>
        <taxon>Ceratodon</taxon>
    </lineage>
</organism>
<sequence>MTPAQRKALNLPKTFYVAAYRGMEEWLRDKATMNPPHARDTSDPNDQNYSIPLGEEYSSPHGGGVIPDYHGFPTGLSPGYAQGAQGSPIDLTSTDSPVISTGNSRGGGTPPHVRRPLHPTMQSASTVNLQRGGGTFSNPVPPFQDLNLNAPPSPIFGTQMGAGGATPHTSPVSAPAGCVPPVSRQGRRLEEVHVLSSSATSTAGAELRKSMGNTGVRKKRSIDTTSIADGVMESAEKMVKVLGEINETQRTTEKAKLETHAKHFMESLEYKRERDRMLMENARIAQEQARLGLMNQQMVVHALASLASAIGRSVSPMGPPPTPNPAPEDSRPTASPSTAPTPPDVGDATTSDAM</sequence>
<evidence type="ECO:0000313" key="3">
    <source>
        <dbReference type="Proteomes" id="UP000822688"/>
    </source>
</evidence>
<dbReference type="EMBL" id="CM026428">
    <property type="protein sequence ID" value="KAG0567755.1"/>
    <property type="molecule type" value="Genomic_DNA"/>
</dbReference>
<reference evidence="2" key="1">
    <citation type="submission" date="2020-06" db="EMBL/GenBank/DDBJ databases">
        <title>WGS assembly of Ceratodon purpureus strain R40.</title>
        <authorList>
            <person name="Carey S.B."/>
            <person name="Jenkins J."/>
            <person name="Shu S."/>
            <person name="Lovell J.T."/>
            <person name="Sreedasyam A."/>
            <person name="Maumus F."/>
            <person name="Tiley G.P."/>
            <person name="Fernandez-Pozo N."/>
            <person name="Barry K."/>
            <person name="Chen C."/>
            <person name="Wang M."/>
            <person name="Lipzen A."/>
            <person name="Daum C."/>
            <person name="Saski C.A."/>
            <person name="Payton A.C."/>
            <person name="Mcbreen J.C."/>
            <person name="Conrad R.E."/>
            <person name="Kollar L.M."/>
            <person name="Olsson S."/>
            <person name="Huttunen S."/>
            <person name="Landis J.B."/>
            <person name="Wickett N.J."/>
            <person name="Johnson M.G."/>
            <person name="Rensing S.A."/>
            <person name="Grimwood J."/>
            <person name="Schmutz J."/>
            <person name="Mcdaniel S.F."/>
        </authorList>
    </citation>
    <scope>NUCLEOTIDE SEQUENCE</scope>
    <source>
        <strain evidence="2">R40</strain>
    </source>
</reference>
<accession>A0A8T0HA75</accession>
<feature type="region of interest" description="Disordered" evidence="1">
    <location>
        <begin position="33"/>
        <end position="53"/>
    </location>
</feature>
<evidence type="ECO:0000256" key="1">
    <source>
        <dbReference type="SAM" id="MobiDB-lite"/>
    </source>
</evidence>
<dbReference type="AlphaFoldDB" id="A0A8T0HA75"/>
<feature type="region of interest" description="Disordered" evidence="1">
    <location>
        <begin position="311"/>
        <end position="354"/>
    </location>
</feature>
<protein>
    <submittedName>
        <fullName evidence="2">Uncharacterized protein</fullName>
    </submittedName>
</protein>